<organism evidence="10 11">
    <name type="scientific">Marinitoga piezophila (strain DSM 14283 / JCM 11233 / KA3)</name>
    <dbReference type="NCBI Taxonomy" id="443254"/>
    <lineage>
        <taxon>Bacteria</taxon>
        <taxon>Thermotogati</taxon>
        <taxon>Thermotogota</taxon>
        <taxon>Thermotogae</taxon>
        <taxon>Petrotogales</taxon>
        <taxon>Petrotogaceae</taxon>
        <taxon>Marinitoga</taxon>
    </lineage>
</organism>
<dbReference type="InterPro" id="IPR003439">
    <property type="entry name" value="ABC_transporter-like_ATP-bd"/>
</dbReference>
<name>H2J7D6_MARPK</name>
<dbReference type="GO" id="GO:0015421">
    <property type="term" value="F:ABC-type oligopeptide transporter activity"/>
    <property type="evidence" value="ECO:0007669"/>
    <property type="project" value="TreeGrafter"/>
</dbReference>
<keyword evidence="4" id="KW-0067">ATP-binding</keyword>
<evidence type="ECO:0000256" key="4">
    <source>
        <dbReference type="ARBA" id="ARBA00022840"/>
    </source>
</evidence>
<dbReference type="OrthoDB" id="397513at2"/>
<dbReference type="GO" id="GO:0005886">
    <property type="term" value="C:plasma membrane"/>
    <property type="evidence" value="ECO:0007669"/>
    <property type="project" value="UniProtKB-SubCell"/>
</dbReference>
<dbReference type="CDD" id="cd07346">
    <property type="entry name" value="ABC_6TM_exporters"/>
    <property type="match status" value="1"/>
</dbReference>
<feature type="transmembrane region" description="Helical" evidence="7">
    <location>
        <begin position="12"/>
        <end position="31"/>
    </location>
</feature>
<dbReference type="PANTHER" id="PTHR43394">
    <property type="entry name" value="ATP-DEPENDENT PERMEASE MDL1, MITOCHONDRIAL"/>
    <property type="match status" value="1"/>
</dbReference>
<dbReference type="InterPro" id="IPR011527">
    <property type="entry name" value="ABC1_TM_dom"/>
</dbReference>
<evidence type="ECO:0000313" key="10">
    <source>
        <dbReference type="EMBL" id="AEX85328.1"/>
    </source>
</evidence>
<evidence type="ECO:0000256" key="6">
    <source>
        <dbReference type="ARBA" id="ARBA00023136"/>
    </source>
</evidence>
<dbReference type="GO" id="GO:0016887">
    <property type="term" value="F:ATP hydrolysis activity"/>
    <property type="evidence" value="ECO:0007669"/>
    <property type="project" value="InterPro"/>
</dbReference>
<evidence type="ECO:0000313" key="11">
    <source>
        <dbReference type="Proteomes" id="UP000007161"/>
    </source>
</evidence>
<dbReference type="GO" id="GO:0005524">
    <property type="term" value="F:ATP binding"/>
    <property type="evidence" value="ECO:0007669"/>
    <property type="project" value="UniProtKB-KW"/>
</dbReference>
<dbReference type="InterPro" id="IPR027417">
    <property type="entry name" value="P-loop_NTPase"/>
</dbReference>
<feature type="transmembrane region" description="Helical" evidence="7">
    <location>
        <begin position="51"/>
        <end position="72"/>
    </location>
</feature>
<dbReference type="SMART" id="SM00382">
    <property type="entry name" value="AAA"/>
    <property type="match status" value="1"/>
</dbReference>
<dbReference type="AlphaFoldDB" id="H2J7D6"/>
<protein>
    <submittedName>
        <fullName evidence="10">ABC-type multidrug transport system, ATPase and permease component</fullName>
    </submittedName>
</protein>
<dbReference type="SUPFAM" id="SSF52540">
    <property type="entry name" value="P-loop containing nucleoside triphosphate hydrolases"/>
    <property type="match status" value="1"/>
</dbReference>
<dbReference type="Pfam" id="PF00664">
    <property type="entry name" value="ABC_membrane"/>
    <property type="match status" value="1"/>
</dbReference>
<dbReference type="KEGG" id="mpz:Marpi_0913"/>
<proteinExistence type="predicted"/>
<keyword evidence="11" id="KW-1185">Reference proteome</keyword>
<gene>
    <name evidence="10" type="ordered locus">Marpi_0913</name>
</gene>
<dbReference type="PROSITE" id="PS50893">
    <property type="entry name" value="ABC_TRANSPORTER_2"/>
    <property type="match status" value="1"/>
</dbReference>
<evidence type="ECO:0000259" key="9">
    <source>
        <dbReference type="PROSITE" id="PS50929"/>
    </source>
</evidence>
<evidence type="ECO:0000256" key="5">
    <source>
        <dbReference type="ARBA" id="ARBA00022989"/>
    </source>
</evidence>
<feature type="transmembrane region" description="Helical" evidence="7">
    <location>
        <begin position="152"/>
        <end position="173"/>
    </location>
</feature>
<dbReference type="Gene3D" id="1.20.1560.10">
    <property type="entry name" value="ABC transporter type 1, transmembrane domain"/>
    <property type="match status" value="1"/>
</dbReference>
<dbReference type="SUPFAM" id="SSF90123">
    <property type="entry name" value="ABC transporter transmembrane region"/>
    <property type="match status" value="1"/>
</dbReference>
<dbReference type="Gene3D" id="3.40.50.300">
    <property type="entry name" value="P-loop containing nucleotide triphosphate hydrolases"/>
    <property type="match status" value="1"/>
</dbReference>
<dbReference type="PROSITE" id="PS50929">
    <property type="entry name" value="ABC_TM1F"/>
    <property type="match status" value="1"/>
</dbReference>
<evidence type="ECO:0000256" key="1">
    <source>
        <dbReference type="ARBA" id="ARBA00004651"/>
    </source>
</evidence>
<sequence length="525" mass="60971">MKGFKIFVKNNKWNIIILTVITMLMVFVSLYVSKYTKIFFDEGFVNNNISIIKESIFLLMGLYIGLFFLNLIQNYESVKFLYNGMLAIRKEIFKKVLKTDYNYFVNNPTGKIWGEIYTPPNRVGIFYTSLIFLPADIVEAFVYTYIIYKASIVGGIILSLFIPFLILISYYTGKKIRKYEQKMLDSYRAMMGNAMDILSMAKIIKTNNNDDYFLNIFKKNHEDMNNAAISTNVLTTLWENIILIVTALSPLIIIYYGNTHMSSFKLTQGELIVIYIFSPLFFNSYKKIYKKFLDFYGVKPYIKTIEEHLSLEDEKLGENKLNKGNLEIHNFEYNYGNKKVKIPDIKVNKGEKILILGESGRGKSTMFNAIIGILKDYNGTIKIGNKDIKNIDIEDLRKKVKLVHQEGYVFNGTLKENILMELNNISEDEYKKILKILKLEKLEKEKNGIINKDKISGGEKTRINLAQVLLRKPEILLLDETLSSVDEEMEKEILQEIIKAYPDMTILMITHRKSIANFFDKIIEL</sequence>
<accession>H2J7D6</accession>
<keyword evidence="3" id="KW-0547">Nucleotide-binding</keyword>
<dbReference type="RefSeq" id="WP_014296400.1">
    <property type="nucleotide sequence ID" value="NC_016751.1"/>
</dbReference>
<dbReference type="HOGENOM" id="CLU_479757_0_0_0"/>
<keyword evidence="2 7" id="KW-0812">Transmembrane</keyword>
<feature type="domain" description="ABC transporter" evidence="8">
    <location>
        <begin position="321"/>
        <end position="525"/>
    </location>
</feature>
<feature type="transmembrane region" description="Helical" evidence="7">
    <location>
        <begin position="237"/>
        <end position="257"/>
    </location>
</feature>
<feature type="transmembrane region" description="Helical" evidence="7">
    <location>
        <begin position="125"/>
        <end position="146"/>
    </location>
</feature>
<dbReference type="InterPro" id="IPR039421">
    <property type="entry name" value="Type_1_exporter"/>
</dbReference>
<evidence type="ECO:0000259" key="8">
    <source>
        <dbReference type="PROSITE" id="PS50893"/>
    </source>
</evidence>
<keyword evidence="6 7" id="KW-0472">Membrane</keyword>
<reference evidence="11" key="2">
    <citation type="submission" date="2012-01" db="EMBL/GenBank/DDBJ databases">
        <title>Complete sequence of chromosome of Marinitoga piezophila KA3.</title>
        <authorList>
            <person name="Lucas S."/>
            <person name="Han J."/>
            <person name="Lapidus A."/>
            <person name="Cheng J.-F."/>
            <person name="Goodwin L."/>
            <person name="Pitluck S."/>
            <person name="Peters L."/>
            <person name="Mikhailova N."/>
            <person name="Teshima H."/>
            <person name="Detter J.C."/>
            <person name="Han C."/>
            <person name="Tapia R."/>
            <person name="Land M."/>
            <person name="Hauser L."/>
            <person name="Kyrpides N."/>
            <person name="Ivanova N."/>
            <person name="Pagani I."/>
            <person name="Jebbar M."/>
            <person name="Vannier P."/>
            <person name="Oger P."/>
            <person name="Cario A."/>
            <person name="Bartlett D."/>
            <person name="Noll K.M."/>
            <person name="Woyke T."/>
        </authorList>
    </citation>
    <scope>NUCLEOTIDE SEQUENCE [LARGE SCALE GENOMIC DNA]</scope>
    <source>
        <strain evidence="11">DSM 14283 / JCM 11233 / KA3</strain>
    </source>
</reference>
<dbReference type="InterPro" id="IPR017871">
    <property type="entry name" value="ABC_transporter-like_CS"/>
</dbReference>
<dbReference type="Proteomes" id="UP000007161">
    <property type="component" value="Chromosome"/>
</dbReference>
<evidence type="ECO:0000256" key="2">
    <source>
        <dbReference type="ARBA" id="ARBA00022692"/>
    </source>
</evidence>
<keyword evidence="5 7" id="KW-1133">Transmembrane helix</keyword>
<dbReference type="InterPro" id="IPR003593">
    <property type="entry name" value="AAA+_ATPase"/>
</dbReference>
<evidence type="ECO:0000256" key="3">
    <source>
        <dbReference type="ARBA" id="ARBA00022741"/>
    </source>
</evidence>
<comment type="subcellular location">
    <subcellularLocation>
        <location evidence="1">Cell membrane</location>
        <topology evidence="1">Multi-pass membrane protein</topology>
    </subcellularLocation>
</comment>
<dbReference type="PANTHER" id="PTHR43394:SF1">
    <property type="entry name" value="ATP-BINDING CASSETTE SUB-FAMILY B MEMBER 10, MITOCHONDRIAL"/>
    <property type="match status" value="1"/>
</dbReference>
<dbReference type="CDD" id="cd03228">
    <property type="entry name" value="ABCC_MRP_Like"/>
    <property type="match status" value="1"/>
</dbReference>
<dbReference type="STRING" id="443254.Marpi_0913"/>
<reference evidence="10 11" key="1">
    <citation type="journal article" date="2012" name="J. Bacteriol.">
        <title>Complete Genome Sequence of the Thermophilic, Piezophilic, Heterotrophic Bacterium Marinitoga piezophila KA3.</title>
        <authorList>
            <person name="Lucas S."/>
            <person name="Han J."/>
            <person name="Lapidus A."/>
            <person name="Cheng J.F."/>
            <person name="Goodwin L.A."/>
            <person name="Pitluck S."/>
            <person name="Peters L."/>
            <person name="Mikhailova N."/>
            <person name="Teshima H."/>
            <person name="Detter J.C."/>
            <person name="Han C."/>
            <person name="Tapia R."/>
            <person name="Land M."/>
            <person name="Hauser L."/>
            <person name="Kyrpides N.C."/>
            <person name="Ivanova N."/>
            <person name="Pagani I."/>
            <person name="Vannier P."/>
            <person name="Oger P."/>
            <person name="Bartlett D.H."/>
            <person name="Noll K.M."/>
            <person name="Woyke T."/>
            <person name="Jebbar M."/>
        </authorList>
    </citation>
    <scope>NUCLEOTIDE SEQUENCE [LARGE SCALE GENOMIC DNA]</scope>
    <source>
        <strain evidence="11">DSM 14283 / JCM 11233 / KA3</strain>
    </source>
</reference>
<feature type="transmembrane region" description="Helical" evidence="7">
    <location>
        <begin position="263"/>
        <end position="282"/>
    </location>
</feature>
<evidence type="ECO:0000256" key="7">
    <source>
        <dbReference type="SAM" id="Phobius"/>
    </source>
</evidence>
<dbReference type="Pfam" id="PF00005">
    <property type="entry name" value="ABC_tran"/>
    <property type="match status" value="1"/>
</dbReference>
<feature type="domain" description="ABC transmembrane type-1" evidence="9">
    <location>
        <begin position="16"/>
        <end position="284"/>
    </location>
</feature>
<dbReference type="EMBL" id="CP003257">
    <property type="protein sequence ID" value="AEX85328.1"/>
    <property type="molecule type" value="Genomic_DNA"/>
</dbReference>
<dbReference type="PROSITE" id="PS00211">
    <property type="entry name" value="ABC_TRANSPORTER_1"/>
    <property type="match status" value="1"/>
</dbReference>
<dbReference type="eggNOG" id="COG1132">
    <property type="taxonomic scope" value="Bacteria"/>
</dbReference>
<dbReference type="InterPro" id="IPR036640">
    <property type="entry name" value="ABC1_TM_sf"/>
</dbReference>